<dbReference type="EnsemblFungi" id="MAPG_08572T0">
    <property type="protein sequence ID" value="MAPG_08572T0"/>
    <property type="gene ID" value="MAPG_08572"/>
</dbReference>
<dbReference type="eggNOG" id="ENOG502RJNJ">
    <property type="taxonomic scope" value="Eukaryota"/>
</dbReference>
<dbReference type="VEuPathDB" id="FungiDB:MAPG_08572"/>
<feature type="compositionally biased region" description="Low complexity" evidence="1">
    <location>
        <begin position="259"/>
        <end position="272"/>
    </location>
</feature>
<keyword evidence="4" id="KW-1185">Reference proteome</keyword>
<evidence type="ECO:0000313" key="4">
    <source>
        <dbReference type="Proteomes" id="UP000011715"/>
    </source>
</evidence>
<dbReference type="Proteomes" id="UP000011715">
    <property type="component" value="Unassembled WGS sequence"/>
</dbReference>
<evidence type="ECO:0000256" key="1">
    <source>
        <dbReference type="SAM" id="MobiDB-lite"/>
    </source>
</evidence>
<reference evidence="2" key="3">
    <citation type="submission" date="2011-03" db="EMBL/GenBank/DDBJ databases">
        <title>Annotation of Magnaporthe poae ATCC 64411.</title>
        <authorList>
            <person name="Ma L.-J."/>
            <person name="Dead R."/>
            <person name="Young S.K."/>
            <person name="Zeng Q."/>
            <person name="Gargeya S."/>
            <person name="Fitzgerald M."/>
            <person name="Haas B."/>
            <person name="Abouelleil A."/>
            <person name="Alvarado L."/>
            <person name="Arachchi H.M."/>
            <person name="Berlin A."/>
            <person name="Brown A."/>
            <person name="Chapman S.B."/>
            <person name="Chen Z."/>
            <person name="Dunbar C."/>
            <person name="Freedman E."/>
            <person name="Gearin G."/>
            <person name="Gellesch M."/>
            <person name="Goldberg J."/>
            <person name="Griggs A."/>
            <person name="Gujja S."/>
            <person name="Heiman D."/>
            <person name="Howarth C."/>
            <person name="Larson L."/>
            <person name="Lui A."/>
            <person name="MacDonald P.J.P."/>
            <person name="Mehta T."/>
            <person name="Montmayeur A."/>
            <person name="Murphy C."/>
            <person name="Neiman D."/>
            <person name="Pearson M."/>
            <person name="Priest M."/>
            <person name="Roberts A."/>
            <person name="Saif S."/>
            <person name="Shea T."/>
            <person name="Shenoy N."/>
            <person name="Sisk P."/>
            <person name="Stolte C."/>
            <person name="Sykes S."/>
            <person name="Yandava C."/>
            <person name="Wortman J."/>
            <person name="Nusbaum C."/>
            <person name="Birren B."/>
        </authorList>
    </citation>
    <scope>NUCLEOTIDE SEQUENCE</scope>
    <source>
        <strain evidence="2">ATCC 64411</strain>
    </source>
</reference>
<accession>A0A0C4E7Q3</accession>
<feature type="region of interest" description="Disordered" evidence="1">
    <location>
        <begin position="18"/>
        <end position="216"/>
    </location>
</feature>
<name>A0A0C4E7Q3_MAGP6</name>
<reference evidence="2" key="2">
    <citation type="submission" date="2010-05" db="EMBL/GenBank/DDBJ databases">
        <title>The Genome Sequence of Magnaporthe poae strain ATCC 64411.</title>
        <authorList>
            <consortium name="The Broad Institute Genome Sequencing Platform"/>
            <consortium name="Broad Institute Genome Sequencing Center for Infectious Disease"/>
            <person name="Ma L.-J."/>
            <person name="Dead R."/>
            <person name="Young S."/>
            <person name="Zeng Q."/>
            <person name="Koehrsen M."/>
            <person name="Alvarado L."/>
            <person name="Berlin A."/>
            <person name="Chapman S.B."/>
            <person name="Chen Z."/>
            <person name="Freedman E."/>
            <person name="Gellesch M."/>
            <person name="Goldberg J."/>
            <person name="Griggs A."/>
            <person name="Gujja S."/>
            <person name="Heilman E.R."/>
            <person name="Heiman D."/>
            <person name="Hepburn T."/>
            <person name="Howarth C."/>
            <person name="Jen D."/>
            <person name="Larson L."/>
            <person name="Mehta T."/>
            <person name="Neiman D."/>
            <person name="Pearson M."/>
            <person name="Roberts A."/>
            <person name="Saif S."/>
            <person name="Shea T."/>
            <person name="Shenoy N."/>
            <person name="Sisk P."/>
            <person name="Stolte C."/>
            <person name="Sykes S."/>
            <person name="Walk T."/>
            <person name="White J."/>
            <person name="Yandava C."/>
            <person name="Haas B."/>
            <person name="Nusbaum C."/>
            <person name="Birren B."/>
        </authorList>
    </citation>
    <scope>NUCLEOTIDE SEQUENCE</scope>
    <source>
        <strain evidence="2">ATCC 64411</strain>
    </source>
</reference>
<dbReference type="EMBL" id="ADBL01002072">
    <property type="status" value="NOT_ANNOTATED_CDS"/>
    <property type="molecule type" value="Genomic_DNA"/>
</dbReference>
<feature type="compositionally biased region" description="Basic and acidic residues" evidence="1">
    <location>
        <begin position="72"/>
        <end position="83"/>
    </location>
</feature>
<organism evidence="3 4">
    <name type="scientific">Magnaporthiopsis poae (strain ATCC 64411 / 73-15)</name>
    <name type="common">Kentucky bluegrass fungus</name>
    <name type="synonym">Magnaporthe poae</name>
    <dbReference type="NCBI Taxonomy" id="644358"/>
    <lineage>
        <taxon>Eukaryota</taxon>
        <taxon>Fungi</taxon>
        <taxon>Dikarya</taxon>
        <taxon>Ascomycota</taxon>
        <taxon>Pezizomycotina</taxon>
        <taxon>Sordariomycetes</taxon>
        <taxon>Sordariomycetidae</taxon>
        <taxon>Magnaporthales</taxon>
        <taxon>Magnaporthaceae</taxon>
        <taxon>Magnaporthiopsis</taxon>
    </lineage>
</organism>
<reference evidence="3" key="5">
    <citation type="submission" date="2015-06" db="UniProtKB">
        <authorList>
            <consortium name="EnsemblFungi"/>
        </authorList>
    </citation>
    <scope>IDENTIFICATION</scope>
    <source>
        <strain evidence="3">ATCC 64411</strain>
    </source>
</reference>
<feature type="compositionally biased region" description="Basic and acidic residues" evidence="1">
    <location>
        <begin position="436"/>
        <end position="457"/>
    </location>
</feature>
<evidence type="ECO:0000313" key="3">
    <source>
        <dbReference type="EnsemblFungi" id="MAPG_08572T0"/>
    </source>
</evidence>
<dbReference type="AlphaFoldDB" id="A0A0C4E7Q3"/>
<proteinExistence type="predicted"/>
<feature type="compositionally biased region" description="Low complexity" evidence="1">
    <location>
        <begin position="310"/>
        <end position="324"/>
    </location>
</feature>
<feature type="region of interest" description="Disordered" evidence="1">
    <location>
        <begin position="236"/>
        <end position="329"/>
    </location>
</feature>
<reference evidence="3" key="4">
    <citation type="journal article" date="2015" name="G3 (Bethesda)">
        <title>Genome sequences of three phytopathogenic species of the Magnaporthaceae family of fungi.</title>
        <authorList>
            <person name="Okagaki L.H."/>
            <person name="Nunes C.C."/>
            <person name="Sailsbery J."/>
            <person name="Clay B."/>
            <person name="Brown D."/>
            <person name="John T."/>
            <person name="Oh Y."/>
            <person name="Young N."/>
            <person name="Fitzgerald M."/>
            <person name="Haas B.J."/>
            <person name="Zeng Q."/>
            <person name="Young S."/>
            <person name="Adiconis X."/>
            <person name="Fan L."/>
            <person name="Levin J.Z."/>
            <person name="Mitchell T.K."/>
            <person name="Okubara P.A."/>
            <person name="Farman M.L."/>
            <person name="Kohn L.M."/>
            <person name="Birren B."/>
            <person name="Ma L.-J."/>
            <person name="Dean R.A."/>
        </authorList>
    </citation>
    <scope>NUCLEOTIDE SEQUENCE</scope>
    <source>
        <strain evidence="3">ATCC 64411 / 73-15</strain>
    </source>
</reference>
<sequence length="457" mass="47241">MLRLKPTVLALTAAEVKEYERRWRHRQRSSPEKFDPKVQGQPSGTRKHREPRIRISPPSPGPSSLPLGTTSEIDHVSAQRRNDPFATSPAQSLRGRAAVDAVGSSGDAALGPGNLAPVDFPTPRRLRIRRPQHASPAAIDGGPQASQEEGQLEQRAELSHSPGVPAVADAGRSASGAASQGQASPANAAPWDPSADTDSVPRFPLPASRYQQTASTAAADAFKVAAPADIAAQPVSADLRGAPATPSRSSSVQGQANNSPSSVSSSGSRTRSIMATVRSLRARVTSASKPSRKGNEPDARGPPSPKRSARPAAATTASSSSVPPQLDGGVSAFQIYNDALPAAIQPQTPQNLPEARHRGRLFDGTSAGGAQTAPVWRTGITAAAAAASGGGAVGAGTTRRRYPARRAPSPPGLATPGFRGLYGGLENTDDAALFDRASRLAGDRRPRDPSPGDRGPS</sequence>
<feature type="compositionally biased region" description="Low complexity" evidence="1">
    <location>
        <begin position="166"/>
        <end position="189"/>
    </location>
</feature>
<dbReference type="OrthoDB" id="3437607at2759"/>
<reference evidence="4" key="1">
    <citation type="submission" date="2010-05" db="EMBL/GenBank/DDBJ databases">
        <title>The genome sequence of Magnaporthe poae strain ATCC 64411.</title>
        <authorList>
            <person name="Ma L.-J."/>
            <person name="Dead R."/>
            <person name="Young S."/>
            <person name="Zeng Q."/>
            <person name="Koehrsen M."/>
            <person name="Alvarado L."/>
            <person name="Berlin A."/>
            <person name="Chapman S.B."/>
            <person name="Chen Z."/>
            <person name="Freedman E."/>
            <person name="Gellesch M."/>
            <person name="Goldberg J."/>
            <person name="Griggs A."/>
            <person name="Gujja S."/>
            <person name="Heilman E.R."/>
            <person name="Heiman D."/>
            <person name="Hepburn T."/>
            <person name="Howarth C."/>
            <person name="Jen D."/>
            <person name="Larson L."/>
            <person name="Mehta T."/>
            <person name="Neiman D."/>
            <person name="Pearson M."/>
            <person name="Roberts A."/>
            <person name="Saif S."/>
            <person name="Shea T."/>
            <person name="Shenoy N."/>
            <person name="Sisk P."/>
            <person name="Stolte C."/>
            <person name="Sykes S."/>
            <person name="Walk T."/>
            <person name="White J."/>
            <person name="Yandava C."/>
            <person name="Haas B."/>
            <person name="Nusbaum C."/>
            <person name="Birren B."/>
        </authorList>
    </citation>
    <scope>NUCLEOTIDE SEQUENCE [LARGE SCALE GENOMIC DNA]</scope>
    <source>
        <strain evidence="4">ATCC 64411 / 73-15</strain>
    </source>
</reference>
<evidence type="ECO:0000313" key="2">
    <source>
        <dbReference type="EMBL" id="KLU89601.1"/>
    </source>
</evidence>
<feature type="region of interest" description="Disordered" evidence="1">
    <location>
        <begin position="385"/>
        <end position="457"/>
    </location>
</feature>
<gene>
    <name evidence="2" type="ORF">MAPG_08572</name>
</gene>
<dbReference type="EMBL" id="GL876973">
    <property type="protein sequence ID" value="KLU89601.1"/>
    <property type="molecule type" value="Genomic_DNA"/>
</dbReference>
<feature type="compositionally biased region" description="Polar residues" evidence="1">
    <location>
        <begin position="246"/>
        <end position="258"/>
    </location>
</feature>
<protein>
    <submittedName>
        <fullName evidence="2 3">Uncharacterized protein</fullName>
    </submittedName>
</protein>